<gene>
    <name evidence="1" type="ORF">ZT3D7_G87</name>
</gene>
<keyword evidence="2" id="KW-1185">Reference proteome</keyword>
<dbReference type="AlphaFoldDB" id="A0A1X7RBY4"/>
<dbReference type="EMBL" id="LT853692">
    <property type="protein sequence ID" value="SMQ44943.1"/>
    <property type="molecule type" value="Genomic_DNA"/>
</dbReference>
<name>A0A1X7RBY4_ZYMT9</name>
<sequence>MLTLCSETDIQITALNVSLSATTTTTPAAAAVLLTNTDLITNLSIAANSIMCVVLFTACTRRACYDYDRLDHPVTLRVCWQHVPGERHAACPAYLPRFRRVPCPRCAQWEADNGPERRERFARFLRRREEERMRALYDALMAELAQIHQTSRDSTALESGGGGDLFFF</sequence>
<evidence type="ECO:0000313" key="1">
    <source>
        <dbReference type="EMBL" id="SMQ44943.1"/>
    </source>
</evidence>
<accession>A0A1X7RBY4</accession>
<protein>
    <submittedName>
        <fullName evidence="1">Uncharacterized protein</fullName>
    </submittedName>
</protein>
<proteinExistence type="predicted"/>
<evidence type="ECO:0000313" key="2">
    <source>
        <dbReference type="Proteomes" id="UP000215127"/>
    </source>
</evidence>
<organism evidence="1 2">
    <name type="scientific">Zymoseptoria tritici (strain ST99CH_3D7)</name>
    <dbReference type="NCBI Taxonomy" id="1276538"/>
    <lineage>
        <taxon>Eukaryota</taxon>
        <taxon>Fungi</taxon>
        <taxon>Dikarya</taxon>
        <taxon>Ascomycota</taxon>
        <taxon>Pezizomycotina</taxon>
        <taxon>Dothideomycetes</taxon>
        <taxon>Dothideomycetidae</taxon>
        <taxon>Mycosphaerellales</taxon>
        <taxon>Mycosphaerellaceae</taxon>
        <taxon>Zymoseptoria</taxon>
    </lineage>
</organism>
<reference evidence="1 2" key="1">
    <citation type="submission" date="2016-06" db="EMBL/GenBank/DDBJ databases">
        <authorList>
            <person name="Kjaerup R.B."/>
            <person name="Dalgaard T.S."/>
            <person name="Juul-Madsen H.R."/>
        </authorList>
    </citation>
    <scope>NUCLEOTIDE SEQUENCE [LARGE SCALE GENOMIC DNA]</scope>
</reference>
<dbReference type="Proteomes" id="UP000215127">
    <property type="component" value="Chromosome 1"/>
</dbReference>